<protein>
    <recommendedName>
        <fullName evidence="1">Glycoamylase-like domain-containing protein</fullName>
    </recommendedName>
</protein>
<reference evidence="2 3" key="1">
    <citation type="submission" date="2019-06" db="EMBL/GenBank/DDBJ databases">
        <title>Complete genome sequence of Antarcticibacterium flavum KCTC 52984T from an Antarctic marine sediment.</title>
        <authorList>
            <person name="Lee Y.M."/>
            <person name="Shin S.C."/>
        </authorList>
    </citation>
    <scope>NUCLEOTIDE SEQUENCE [LARGE SCALE GENOMIC DNA]</scope>
    <source>
        <strain evidence="2 3">KCTC 52984</strain>
    </source>
</reference>
<dbReference type="Pfam" id="PF10091">
    <property type="entry name" value="Glycoamylase"/>
    <property type="match status" value="1"/>
</dbReference>
<dbReference type="OrthoDB" id="5937621at2"/>
<gene>
    <name evidence="2" type="ORF">FHG64_05370</name>
</gene>
<dbReference type="Proteomes" id="UP000309016">
    <property type="component" value="Chromosome"/>
</dbReference>
<name>A0A5B7X058_9FLAO</name>
<dbReference type="Gene3D" id="2.60.120.430">
    <property type="entry name" value="Galactose-binding lectin"/>
    <property type="match status" value="1"/>
</dbReference>
<dbReference type="InterPro" id="IPR013783">
    <property type="entry name" value="Ig-like_fold"/>
</dbReference>
<organism evidence="2 3">
    <name type="scientific">Antarcticibacterium flavum</name>
    <dbReference type="NCBI Taxonomy" id="2058175"/>
    <lineage>
        <taxon>Bacteria</taxon>
        <taxon>Pseudomonadati</taxon>
        <taxon>Bacteroidota</taxon>
        <taxon>Flavobacteriia</taxon>
        <taxon>Flavobacteriales</taxon>
        <taxon>Flavobacteriaceae</taxon>
        <taxon>Antarcticibacterium</taxon>
    </lineage>
</organism>
<evidence type="ECO:0000313" key="3">
    <source>
        <dbReference type="Proteomes" id="UP000309016"/>
    </source>
</evidence>
<dbReference type="KEGG" id="afla:FHG64_05370"/>
<dbReference type="EMBL" id="CP040812">
    <property type="protein sequence ID" value="QCY68876.1"/>
    <property type="molecule type" value="Genomic_DNA"/>
</dbReference>
<accession>A0A5B7X058</accession>
<evidence type="ECO:0000259" key="1">
    <source>
        <dbReference type="Pfam" id="PF10091"/>
    </source>
</evidence>
<keyword evidence="3" id="KW-1185">Reference proteome</keyword>
<dbReference type="AlphaFoldDB" id="A0A5B7X058"/>
<evidence type="ECO:0000313" key="2">
    <source>
        <dbReference type="EMBL" id="QCY68876.1"/>
    </source>
</evidence>
<dbReference type="Gene3D" id="2.60.40.10">
    <property type="entry name" value="Immunoglobulins"/>
    <property type="match status" value="1"/>
</dbReference>
<proteinExistence type="predicted"/>
<dbReference type="RefSeq" id="WP_139065461.1">
    <property type="nucleotide sequence ID" value="NZ_CP040812.1"/>
</dbReference>
<feature type="domain" description="Glycoamylase-like" evidence="1">
    <location>
        <begin position="478"/>
        <end position="711"/>
    </location>
</feature>
<dbReference type="Gene3D" id="1.50.10.140">
    <property type="match status" value="1"/>
</dbReference>
<dbReference type="InterPro" id="IPR019282">
    <property type="entry name" value="Glycoamylase-like_cons_dom"/>
</dbReference>
<sequence length="728" mass="84000">MRPAAIIIILLIFSPVLRAQEPEYHQVFFDNSLMNDSWFYSTVSYKEPSFILNVEGRLPVENTISFTPGNSLELNYSSHEKGDWEAILKFPQWRGKDFLKAGDHLSLWIYVTGKTQQEHLPQLSIILEDEKDREYIALGDHLNSFKINTWLHVKIPLYHFKISGETQPLKIDSRKILQVLLKQPAQGEGDHKIFIDQVEIYNEEDSQTSLNRPEINSVKAYERHVDLTWENVDPELVRYVKIYRSSNNKDFLPVGIQSPMEYSRFVDYTGVPGKAYQYKISFLANDYSESSLSAPMSATTREMNDEELLEMVQEAAFRYYWEGGEPNSGLARENIPGRKDMIATGASGFGLMALVVGAERNFISREDFVSRIGKIVSFIENGDTFHGALAHFMDGPSGKVEPFFGKYDDGADLVETSFFMQGLLTVEQYLSETDPRENELRKRISQIWEKVEWDWFRQHEDSPFLYWHWSPEHEWHINHKLIGWNETLITYFLAIASPTHPVSPEMYYSGWASQDTIAQNYRSNWGRTFEGSMFTNQETYYGISLEVGVGNGGPLFFTHYSFLGLDPRKMEDEYTNYFENNSNISLINYRYCCENPGNYEGYGPGSWGLTASDGPWGYKAREPKEDMDDGTIAPTGAISSFPYTPQESMAALKHFYREYGSFLWGEYGFRDAFNLSQDWTANIFMGLNQAPMVVMIENHRSGLLWDLFMKNGDVQQAIDNLKKIRKKE</sequence>